<evidence type="ECO:0000259" key="4">
    <source>
        <dbReference type="Pfam" id="PF14676"/>
    </source>
</evidence>
<sequence>MTTATNHREPPPSLSPDDIIRLAQYHTTAPLHPFLLSPSSHTTLISHLHTLPPTTVSHYTSSLLTLLSPSPPPSLITSLLNSFIDLFNSNKIPHDRTSFKTLQLFTLHLNNIPIIDLISISDSIVYGFPLIKSDPDEAQLLDLLPICLHIVFNSIDTDKPKSKVDAVEAVFDRILDSRWSGVLLVKLVSIIREFKFIDKGRIRRFVDKVFDEMLNVELQDLPSLVYQLLVLASKGVNKREIIEGVVVFFGSKVGLKKVSCNIVREVEGTVLLHVNFAVKQDPSLGQEVLGLVRSDVLVIDHFVVGLLLSIARIRRFSESSMGTLKAALITVYKDYKFSRHCKWLPDGLKKEYMQNAILTETAVLRAVNESNYGREHIVPSIVQLGFVLLESVEEMSRQDLANTGLIGSQELGIQMLKSLFEVHDMTRNEIVEQCKFRILSLKPEQSLAIIRLLGNLVKNYPHPMLEYISHLKELLDYFGFMQSKVASHLIKAILPLIKFSHNLQDYIILVVRKAMFRQEDQIRLAAAEAVINLIVAEKEFKQSKSSFHQESSSQASSSQVHEAPVTASDLFKELSGLLQRCLYQQAKVKEIIYRGLLKLVLVDPLTAEAVFDFLLPHFLKFYKEDGQLAIIQCVKTDNGKSCTVEPLDDLLSCVSWILLLQPQSKSDVRSASWASFGFSLTQETEQQAVGTHSGELFSNALSAIRKLLRNGNMEGLLGQTKEAGSTSQQGERYKYTGWILSGVIKVILNTVATELENAENDKKVELEKEFVDLVDLYVSLEKNTTSHAQNTQDDGTRKGITQSTAVDPTHKNESDNTKSNKEKAPVLATPSVYQLFQTSFELYKHDATKSKLLSFVLNVILYQIKSFAYVAKDDPLKGLIYGDIKVLGPPLLKVIWLLMKKEAKGKKDNGDIKGLFLLALMCLKELVIVNSHSPEDIREIEEMLSDSVGEEDVIDSECDTDYQENGANDQREKLLVTKFVKALFSKLLHAKFFHEVEILCDIAKMMGSNILGSWAIQMCRSKNIANPKIAKSIVNLALSCTPAPNDLIVAQEMAMELAKTMQSPSEKSEIYAVINRLTESAIATGLLQLAESVIADMDRLSMKLKTCLAGAYKDGKHNQYLTLEETLYQRAEAVVELLSSFVVMNLKDSQAEHLLRLAAKFYKNLARISKFHIAPKGCKQILPSLKCQKLVEVTCKKLTAPLYTFVESMQQNQKESRANKGTLLNKIKRENKCIPDLIFQIEDYEKYLILLSKATKINLLRHAKRSTARDFKITNPQNIPQQENGPNQEPLLDPRDNTRQEDVSNEEPDMNDDSTPQNDLIQDTDDGDEADAQNDLIQDNDDNNEADALLSPETVTPMAADDSEPCSEDENIIPNSKRSRIVYDSDDEA</sequence>
<dbReference type="Pfam" id="PF14679">
    <property type="entry name" value="FANCI_HD1"/>
    <property type="match status" value="1"/>
</dbReference>
<comment type="caution">
    <text evidence="8">The sequence shown here is derived from an EMBL/GenBank/DDBJ whole genome shotgun (WGS) entry which is preliminary data.</text>
</comment>
<evidence type="ECO:0000256" key="2">
    <source>
        <dbReference type="SAM" id="MobiDB-lite"/>
    </source>
</evidence>
<dbReference type="GO" id="GO:0070182">
    <property type="term" value="F:DNA polymerase binding"/>
    <property type="evidence" value="ECO:0007669"/>
    <property type="project" value="TreeGrafter"/>
</dbReference>
<name>A0AAD8P3D2_TARER</name>
<feature type="compositionally biased region" description="Acidic residues" evidence="2">
    <location>
        <begin position="1361"/>
        <end position="1371"/>
    </location>
</feature>
<feature type="compositionally biased region" description="Basic and acidic residues" evidence="2">
    <location>
        <begin position="1292"/>
        <end position="1302"/>
    </location>
</feature>
<dbReference type="InterPro" id="IPR026171">
    <property type="entry name" value="FANCI"/>
</dbReference>
<evidence type="ECO:0008006" key="10">
    <source>
        <dbReference type="Google" id="ProtNLM"/>
    </source>
</evidence>
<dbReference type="InterPro" id="IPR029308">
    <property type="entry name" value="FANCI_S1"/>
</dbReference>
<feature type="compositionally biased region" description="Acidic residues" evidence="2">
    <location>
        <begin position="1303"/>
        <end position="1312"/>
    </location>
</feature>
<dbReference type="InterPro" id="IPR029310">
    <property type="entry name" value="FANCI_HD1"/>
</dbReference>
<evidence type="ECO:0000259" key="5">
    <source>
        <dbReference type="Pfam" id="PF14678"/>
    </source>
</evidence>
<dbReference type="InterPro" id="IPR016024">
    <property type="entry name" value="ARM-type_fold"/>
</dbReference>
<feature type="compositionally biased region" description="Polar residues" evidence="2">
    <location>
        <begin position="785"/>
        <end position="806"/>
    </location>
</feature>
<gene>
    <name evidence="8" type="ORF">QVD17_13287</name>
</gene>
<dbReference type="InterPro" id="IPR029315">
    <property type="entry name" value="FANCI_S2"/>
</dbReference>
<keyword evidence="9" id="KW-1185">Reference proteome</keyword>
<evidence type="ECO:0000259" key="3">
    <source>
        <dbReference type="Pfam" id="PF14675"/>
    </source>
</evidence>
<proteinExistence type="predicted"/>
<protein>
    <recommendedName>
        <fullName evidence="10">Fanconi anemia group I protein</fullName>
    </recommendedName>
</protein>
<feature type="compositionally biased region" description="Acidic residues" evidence="2">
    <location>
        <begin position="1322"/>
        <end position="1345"/>
    </location>
</feature>
<dbReference type="GO" id="GO:0006281">
    <property type="term" value="P:DNA repair"/>
    <property type="evidence" value="ECO:0007669"/>
    <property type="project" value="InterPro"/>
</dbReference>
<dbReference type="Pfam" id="PF14678">
    <property type="entry name" value="FANCI_S4"/>
    <property type="match status" value="1"/>
</dbReference>
<evidence type="ECO:0000256" key="1">
    <source>
        <dbReference type="SAM" id="Coils"/>
    </source>
</evidence>
<evidence type="ECO:0000313" key="8">
    <source>
        <dbReference type="EMBL" id="KAK1430501.1"/>
    </source>
</evidence>
<dbReference type="Pfam" id="PF14675">
    <property type="entry name" value="FANCI_S1"/>
    <property type="match status" value="1"/>
</dbReference>
<feature type="compositionally biased region" description="Basic and acidic residues" evidence="2">
    <location>
        <begin position="808"/>
        <end position="823"/>
    </location>
</feature>
<accession>A0AAD8P3D2</accession>
<dbReference type="InterPro" id="IPR029312">
    <property type="entry name" value="FANCI_HD2"/>
</dbReference>
<dbReference type="SUPFAM" id="SSF48371">
    <property type="entry name" value="ARM repeat"/>
    <property type="match status" value="1"/>
</dbReference>
<dbReference type="InterPro" id="IPR029314">
    <property type="entry name" value="FANCI_S4"/>
</dbReference>
<dbReference type="PANTHER" id="PTHR21818">
    <property type="entry name" value="BC025462 PROTEIN"/>
    <property type="match status" value="1"/>
</dbReference>
<feature type="region of interest" description="Disordered" evidence="2">
    <location>
        <begin position="785"/>
        <end position="823"/>
    </location>
</feature>
<dbReference type="EMBL" id="JAUHHV010000003">
    <property type="protein sequence ID" value="KAK1430501.1"/>
    <property type="molecule type" value="Genomic_DNA"/>
</dbReference>
<feature type="domain" description="FANCI helical" evidence="7">
    <location>
        <begin position="549"/>
        <end position="783"/>
    </location>
</feature>
<dbReference type="Pfam" id="PF14680">
    <property type="entry name" value="FANCI_HD2"/>
    <property type="match status" value="1"/>
</dbReference>
<evidence type="ECO:0000259" key="6">
    <source>
        <dbReference type="Pfam" id="PF14679"/>
    </source>
</evidence>
<dbReference type="PANTHER" id="PTHR21818:SF0">
    <property type="entry name" value="FANCONI ANEMIA GROUP I PROTEIN"/>
    <property type="match status" value="1"/>
</dbReference>
<feature type="domain" description="FANCI solenoid 2" evidence="4">
    <location>
        <begin position="377"/>
        <end position="530"/>
    </location>
</feature>
<organism evidence="8 9">
    <name type="scientific">Tagetes erecta</name>
    <name type="common">African marigold</name>
    <dbReference type="NCBI Taxonomy" id="13708"/>
    <lineage>
        <taxon>Eukaryota</taxon>
        <taxon>Viridiplantae</taxon>
        <taxon>Streptophyta</taxon>
        <taxon>Embryophyta</taxon>
        <taxon>Tracheophyta</taxon>
        <taxon>Spermatophyta</taxon>
        <taxon>Magnoliopsida</taxon>
        <taxon>eudicotyledons</taxon>
        <taxon>Gunneridae</taxon>
        <taxon>Pentapetalae</taxon>
        <taxon>asterids</taxon>
        <taxon>campanulids</taxon>
        <taxon>Asterales</taxon>
        <taxon>Asteraceae</taxon>
        <taxon>Asteroideae</taxon>
        <taxon>Heliantheae alliance</taxon>
        <taxon>Tageteae</taxon>
        <taxon>Tagetes</taxon>
    </lineage>
</organism>
<reference evidence="8" key="1">
    <citation type="journal article" date="2023" name="bioRxiv">
        <title>Improved chromosome-level genome assembly for marigold (Tagetes erecta).</title>
        <authorList>
            <person name="Jiang F."/>
            <person name="Yuan L."/>
            <person name="Wang S."/>
            <person name="Wang H."/>
            <person name="Xu D."/>
            <person name="Wang A."/>
            <person name="Fan W."/>
        </authorList>
    </citation>
    <scope>NUCLEOTIDE SEQUENCE</scope>
    <source>
        <strain evidence="8">WSJ</strain>
        <tissue evidence="8">Leaf</tissue>
    </source>
</reference>
<feature type="region of interest" description="Disordered" evidence="2">
    <location>
        <begin position="1271"/>
        <end position="1389"/>
    </location>
</feature>
<feature type="domain" description="FANCI solenoid 4" evidence="5">
    <location>
        <begin position="1050"/>
        <end position="1277"/>
    </location>
</feature>
<feature type="coiled-coil region" evidence="1">
    <location>
        <begin position="748"/>
        <end position="783"/>
    </location>
</feature>
<dbReference type="Pfam" id="PF14676">
    <property type="entry name" value="FANCI_S2"/>
    <property type="match status" value="1"/>
</dbReference>
<evidence type="ECO:0000313" key="9">
    <source>
        <dbReference type="Proteomes" id="UP001229421"/>
    </source>
</evidence>
<dbReference type="Proteomes" id="UP001229421">
    <property type="component" value="Unassembled WGS sequence"/>
</dbReference>
<feature type="domain" description="FANCI helical" evidence="6">
    <location>
        <begin position="283"/>
        <end position="363"/>
    </location>
</feature>
<feature type="compositionally biased region" description="Polar residues" evidence="2">
    <location>
        <begin position="1274"/>
        <end position="1287"/>
    </location>
</feature>
<evidence type="ECO:0000259" key="7">
    <source>
        <dbReference type="Pfam" id="PF14680"/>
    </source>
</evidence>
<feature type="domain" description="FANCI solenoid 1" evidence="3">
    <location>
        <begin position="78"/>
        <end position="279"/>
    </location>
</feature>
<keyword evidence="1" id="KW-0175">Coiled coil</keyword>